<evidence type="ECO:0000256" key="1">
    <source>
        <dbReference type="ARBA" id="ARBA00004377"/>
    </source>
</evidence>
<evidence type="ECO:0000256" key="3">
    <source>
        <dbReference type="ARBA" id="ARBA00022519"/>
    </source>
</evidence>
<evidence type="ECO:0000256" key="2">
    <source>
        <dbReference type="ARBA" id="ARBA00022475"/>
    </source>
</evidence>
<evidence type="ECO:0000256" key="5">
    <source>
        <dbReference type="ARBA" id="ARBA00022692"/>
    </source>
</evidence>
<gene>
    <name evidence="15" type="ORF">QEZ41_05765</name>
</gene>
<evidence type="ECO:0000313" key="16">
    <source>
        <dbReference type="Proteomes" id="UP001241056"/>
    </source>
</evidence>
<comment type="similarity">
    <text evidence="10">Belongs to the ZapG family.</text>
</comment>
<dbReference type="RefSeq" id="WP_289410445.1">
    <property type="nucleotide sequence ID" value="NZ_JAUCDY010000005.1"/>
</dbReference>
<keyword evidence="5 14" id="KW-0812">Transmembrane</keyword>
<evidence type="ECO:0000256" key="7">
    <source>
        <dbReference type="ARBA" id="ARBA00022989"/>
    </source>
</evidence>
<evidence type="ECO:0000256" key="4">
    <source>
        <dbReference type="ARBA" id="ARBA00022618"/>
    </source>
</evidence>
<feature type="transmembrane region" description="Helical" evidence="14">
    <location>
        <begin position="6"/>
        <end position="29"/>
    </location>
</feature>
<feature type="compositionally biased region" description="Basic and acidic residues" evidence="13">
    <location>
        <begin position="117"/>
        <end position="136"/>
    </location>
</feature>
<keyword evidence="3" id="KW-0997">Cell inner membrane</keyword>
<dbReference type="EMBL" id="JAUCDY010000005">
    <property type="protein sequence ID" value="MDM7857784.1"/>
    <property type="molecule type" value="Genomic_DNA"/>
</dbReference>
<evidence type="ECO:0000256" key="6">
    <source>
        <dbReference type="ARBA" id="ARBA00022960"/>
    </source>
</evidence>
<evidence type="ECO:0000256" key="14">
    <source>
        <dbReference type="SAM" id="Phobius"/>
    </source>
</evidence>
<dbReference type="Proteomes" id="UP001241056">
    <property type="component" value="Unassembled WGS sequence"/>
</dbReference>
<keyword evidence="6" id="KW-0133">Cell shape</keyword>
<comment type="caution">
    <text evidence="15">The sequence shown here is derived from an EMBL/GenBank/DDBJ whole genome shotgun (WGS) entry which is preliminary data.</text>
</comment>
<evidence type="ECO:0000256" key="13">
    <source>
        <dbReference type="SAM" id="MobiDB-lite"/>
    </source>
</evidence>
<sequence length="149" mass="16496">MENSLPIWLIPTLTLVGGIIIGVILARILQASSPKSTQSQLSDLQERFDSYQNEVISNFSTTAELISKLTESYQNVQEHMLHSAERLAIDEQSRERLLACLTDGSVKERISAPSKSSKKEELPPEPPRDYAPKAEGEPGTLDENFGKAK</sequence>
<name>A0ABT7SNL4_9GAMM</name>
<proteinExistence type="inferred from homology"/>
<evidence type="ECO:0000256" key="9">
    <source>
        <dbReference type="ARBA" id="ARBA00023306"/>
    </source>
</evidence>
<evidence type="ECO:0000313" key="15">
    <source>
        <dbReference type="EMBL" id="MDM7857784.1"/>
    </source>
</evidence>
<comment type="subcellular location">
    <subcellularLocation>
        <location evidence="1">Cell inner membrane</location>
        <topology evidence="1">Single-pass membrane protein</topology>
    </subcellularLocation>
</comment>
<keyword evidence="2" id="KW-1003">Cell membrane</keyword>
<keyword evidence="16" id="KW-1185">Reference proteome</keyword>
<reference evidence="15 16" key="1">
    <citation type="submission" date="2023-06" db="EMBL/GenBank/DDBJ databases">
        <title>Thiopseudomonas sp. CY1220 draft genome sequence.</title>
        <authorList>
            <person name="Zhao G."/>
            <person name="An M."/>
        </authorList>
    </citation>
    <scope>NUCLEOTIDE SEQUENCE [LARGE SCALE GENOMIC DNA]</scope>
    <source>
        <strain evidence="15 16">CY1220</strain>
    </source>
</reference>
<evidence type="ECO:0000256" key="11">
    <source>
        <dbReference type="ARBA" id="ARBA00035703"/>
    </source>
</evidence>
<keyword evidence="8 14" id="KW-0472">Membrane</keyword>
<keyword evidence="7 14" id="KW-1133">Transmembrane helix</keyword>
<keyword evidence="4" id="KW-0132">Cell division</keyword>
<accession>A0ABT7SNL4</accession>
<dbReference type="InterPro" id="IPR009386">
    <property type="entry name" value="ZapG-like"/>
</dbReference>
<evidence type="ECO:0000256" key="12">
    <source>
        <dbReference type="ARBA" id="ARBA00035727"/>
    </source>
</evidence>
<keyword evidence="9" id="KW-0131">Cell cycle</keyword>
<dbReference type="PANTHER" id="PTHR39579:SF1">
    <property type="entry name" value="INNER MEMBRANE PROTEIN YHCB"/>
    <property type="match status" value="1"/>
</dbReference>
<organism evidence="15 16">
    <name type="scientific">Thiopseudomonas acetoxidans</name>
    <dbReference type="NCBI Taxonomy" id="3041622"/>
    <lineage>
        <taxon>Bacteria</taxon>
        <taxon>Pseudomonadati</taxon>
        <taxon>Pseudomonadota</taxon>
        <taxon>Gammaproteobacteria</taxon>
        <taxon>Pseudomonadales</taxon>
        <taxon>Pseudomonadaceae</taxon>
        <taxon>Thiopseudomonas</taxon>
    </lineage>
</organism>
<evidence type="ECO:0000256" key="10">
    <source>
        <dbReference type="ARBA" id="ARBA00035657"/>
    </source>
</evidence>
<dbReference type="Pfam" id="PF06295">
    <property type="entry name" value="ZapG-like"/>
    <property type="match status" value="1"/>
</dbReference>
<protein>
    <recommendedName>
        <fullName evidence="11">Z-ring associated protein G</fullName>
    </recommendedName>
    <alternativeName>
        <fullName evidence="12">Cell division protein ZapG</fullName>
    </alternativeName>
</protein>
<feature type="region of interest" description="Disordered" evidence="13">
    <location>
        <begin position="105"/>
        <end position="149"/>
    </location>
</feature>
<evidence type="ECO:0000256" key="8">
    <source>
        <dbReference type="ARBA" id="ARBA00023136"/>
    </source>
</evidence>
<dbReference type="PANTHER" id="PTHR39579">
    <property type="entry name" value="INNER MEMBRANE PROTEIN YHCB"/>
    <property type="match status" value="1"/>
</dbReference>